<dbReference type="Proteomes" id="UP000238049">
    <property type="component" value="Unassembled WGS sequence"/>
</dbReference>
<evidence type="ECO:0000256" key="4">
    <source>
        <dbReference type="ARBA" id="ARBA00022825"/>
    </source>
</evidence>
<dbReference type="PANTHER" id="PTHR43806">
    <property type="entry name" value="PEPTIDASE S8"/>
    <property type="match status" value="1"/>
</dbReference>
<evidence type="ECO:0000256" key="1">
    <source>
        <dbReference type="ARBA" id="ARBA00011073"/>
    </source>
</evidence>
<dbReference type="CDD" id="cd05561">
    <property type="entry name" value="Peptidases_S8_4"/>
    <property type="match status" value="1"/>
</dbReference>
<dbReference type="InterPro" id="IPR000209">
    <property type="entry name" value="Peptidase_S8/S53_dom"/>
</dbReference>
<sequence length="448" mass="46110">MWHGTRQATTAVKGAAMANTMGMRWLWLAAWVVGPPASAQLALPSPGGLVQDVTQAAPGLPATLDRSLQQAQGDLRRLRRQRLDALLRARPRELDRDPDGAIVMRGQIVALAPSPAALQAARTAGFTVGEQRDVDALGLRVVVLRAPPGLSTQQAMRRLRQRDPQGEYVYNHLYSESGASLPAVAPVPPAPAAAVAAGSGGFRVGLIDSGVDAGHPALAGVQVQRWGCDGRARAQVHGTAVASLLAGRAVAHGPIARTLYAADLYCGSADDGAAVELVAALGWMAQQGVAVINISLIGAPNRLLERAVAALVARGHLLVAAVGNDGPAAPALYPAAYPGVIGVTAVDRRLRVLPEAGRGTQVAFAAIGEVVAAATQGQWTPQRGTSFAAPLVARIAAQSLPRPDPSGAAALRAQLQRLAHDLGTGGLDPVYGYGVLGEDLPLQRAPGG</sequence>
<protein>
    <submittedName>
        <fullName evidence="7">Peptidase S8</fullName>
    </submittedName>
</protein>
<dbReference type="AlphaFoldDB" id="A0A2S7A784"/>
<proteinExistence type="inferred from homology"/>
<feature type="active site" description="Charge relay system" evidence="5">
    <location>
        <position position="208"/>
    </location>
</feature>
<feature type="active site" description="Charge relay system" evidence="5">
    <location>
        <position position="386"/>
    </location>
</feature>
<name>A0A2S7A784_9XANT</name>
<comment type="similarity">
    <text evidence="1 5">Belongs to the peptidase S8 family.</text>
</comment>
<dbReference type="PRINTS" id="PR00723">
    <property type="entry name" value="SUBTILISIN"/>
</dbReference>
<dbReference type="GO" id="GO:0006508">
    <property type="term" value="P:proteolysis"/>
    <property type="evidence" value="ECO:0007669"/>
    <property type="project" value="UniProtKB-KW"/>
</dbReference>
<keyword evidence="2 5" id="KW-0645">Protease</keyword>
<evidence type="ECO:0000313" key="8">
    <source>
        <dbReference type="Proteomes" id="UP000238049"/>
    </source>
</evidence>
<organism evidence="7 8">
    <name type="scientific">Xanthomonas arboricola pv. guizotiae</name>
    <dbReference type="NCBI Taxonomy" id="487867"/>
    <lineage>
        <taxon>Bacteria</taxon>
        <taxon>Pseudomonadati</taxon>
        <taxon>Pseudomonadota</taxon>
        <taxon>Gammaproteobacteria</taxon>
        <taxon>Lysobacterales</taxon>
        <taxon>Lysobacteraceae</taxon>
        <taxon>Xanthomonas</taxon>
    </lineage>
</organism>
<comment type="caution">
    <text evidence="7">The sequence shown here is derived from an EMBL/GenBank/DDBJ whole genome shotgun (WGS) entry which is preliminary data.</text>
</comment>
<evidence type="ECO:0000256" key="5">
    <source>
        <dbReference type="PROSITE-ProRule" id="PRU01240"/>
    </source>
</evidence>
<gene>
    <name evidence="7" type="ORF">XarbCFBP7409_02510</name>
</gene>
<dbReference type="EMBL" id="MDSL01000003">
    <property type="protein sequence ID" value="PPU04026.1"/>
    <property type="molecule type" value="Genomic_DNA"/>
</dbReference>
<dbReference type="InterPro" id="IPR036852">
    <property type="entry name" value="Peptidase_S8/S53_dom_sf"/>
</dbReference>
<dbReference type="PROSITE" id="PS51892">
    <property type="entry name" value="SUBTILASE"/>
    <property type="match status" value="1"/>
</dbReference>
<accession>A0A2S7A784</accession>
<dbReference type="InterPro" id="IPR015500">
    <property type="entry name" value="Peptidase_S8_subtilisin-rel"/>
</dbReference>
<reference evidence="7 8" key="1">
    <citation type="submission" date="2016-08" db="EMBL/GenBank/DDBJ databases">
        <title>Evolution of the type three secretion system and type three effector repertoires in Xanthomonas.</title>
        <authorList>
            <person name="Merda D."/>
            <person name="Briand M."/>
            <person name="Bosis E."/>
            <person name="Rousseau C."/>
            <person name="Portier P."/>
            <person name="Jacques M.-A."/>
            <person name="Fischer-Le Saux M."/>
        </authorList>
    </citation>
    <scope>NUCLEOTIDE SEQUENCE [LARGE SCALE GENOMIC DNA]</scope>
    <source>
        <strain evidence="7 8">CFBP 7409</strain>
    </source>
</reference>
<evidence type="ECO:0000259" key="6">
    <source>
        <dbReference type="Pfam" id="PF00082"/>
    </source>
</evidence>
<dbReference type="InterPro" id="IPR023827">
    <property type="entry name" value="Peptidase_S8_Asp-AS"/>
</dbReference>
<evidence type="ECO:0000313" key="7">
    <source>
        <dbReference type="EMBL" id="PPU04026.1"/>
    </source>
</evidence>
<dbReference type="GO" id="GO:0004252">
    <property type="term" value="F:serine-type endopeptidase activity"/>
    <property type="evidence" value="ECO:0007669"/>
    <property type="project" value="UniProtKB-UniRule"/>
</dbReference>
<feature type="domain" description="Peptidase S8/S53" evidence="6">
    <location>
        <begin position="201"/>
        <end position="434"/>
    </location>
</feature>
<dbReference type="SUPFAM" id="SSF52743">
    <property type="entry name" value="Subtilisin-like"/>
    <property type="match status" value="1"/>
</dbReference>
<dbReference type="Pfam" id="PF00082">
    <property type="entry name" value="Peptidase_S8"/>
    <property type="match status" value="1"/>
</dbReference>
<dbReference type="PROSITE" id="PS00136">
    <property type="entry name" value="SUBTILASE_ASP"/>
    <property type="match status" value="1"/>
</dbReference>
<keyword evidence="4 5" id="KW-0720">Serine protease</keyword>
<feature type="active site" description="Charge relay system" evidence="5">
    <location>
        <position position="237"/>
    </location>
</feature>
<evidence type="ECO:0000256" key="2">
    <source>
        <dbReference type="ARBA" id="ARBA00022670"/>
    </source>
</evidence>
<evidence type="ECO:0000256" key="3">
    <source>
        <dbReference type="ARBA" id="ARBA00022801"/>
    </source>
</evidence>
<dbReference type="InterPro" id="IPR050131">
    <property type="entry name" value="Peptidase_S8_subtilisin-like"/>
</dbReference>
<dbReference type="Gene3D" id="3.40.50.200">
    <property type="entry name" value="Peptidase S8/S53 domain"/>
    <property type="match status" value="1"/>
</dbReference>
<keyword evidence="3 5" id="KW-0378">Hydrolase</keyword>
<dbReference type="PANTHER" id="PTHR43806:SF11">
    <property type="entry name" value="CEREVISIN-RELATED"/>
    <property type="match status" value="1"/>
</dbReference>